<sequence length="512" mass="58614">MLFSLSCRDEIIPEKDSQKETPKVKLSNTEIKKEFGAALAKVLKDSPAVRKLIKDEALKQIDFDYDVLYLLVKDEILSDNTTLEEQLLKYLDPELLTSVETQIPNLTVFVPKLPENSFSAELWDVNNEAPCVGIRTKETNDIPAFDSESKEYLIEAQYIPAYPIVVIKENERVFADDECTRSGSISTSFISTNNMRFRFVDNVFDNVSEKKDRIQTRSETGPDEDVLKVYEAYNIYGTSPSGWQRDYVYYNITSTSPKGPFDYNYKEFLTSFELLGDPQNALNKISDQTGDPKIDGKWHEHYYPGGNGGYGYTIRTGWTDGEFEFVVRVYLGVKSPIGSELRTNFRAKPENLFLIEAEKNNDKFKISKISTKKMKLSIPLFEWNLENYSPVVKIAIDEYDESQTVQSQFSVTSEFASNFSYDPVFKENVKVGMKFGSTNKQQVFQSYTATTTLSSDQLGEVIVNFADPILLSEENAHVVTTGNRSDRFFEPDYNNKYFTSYYRLQISPKKTN</sequence>
<reference evidence="1" key="1">
    <citation type="submission" date="2019-11" db="EMBL/GenBank/DDBJ databases">
        <authorList>
            <person name="Feng L."/>
        </authorList>
    </citation>
    <scope>NUCLEOTIDE SEQUENCE</scope>
    <source>
        <strain evidence="1">PmerdaeLFYP103</strain>
    </source>
</reference>
<accession>A0A6N3CB76</accession>
<dbReference type="AlphaFoldDB" id="A0A6N3CB76"/>
<dbReference type="RefSeq" id="WP_046451792.1">
    <property type="nucleotide sequence ID" value="NZ_CACRUV010000018.1"/>
</dbReference>
<proteinExistence type="predicted"/>
<gene>
    <name evidence="1" type="ORF">PMLFYP103_01302</name>
</gene>
<evidence type="ECO:0000313" key="1">
    <source>
        <dbReference type="EMBL" id="VYU13302.1"/>
    </source>
</evidence>
<name>A0A6N3CB76_9BACT</name>
<organism evidence="1">
    <name type="scientific">Parabacteroides merdae</name>
    <dbReference type="NCBI Taxonomy" id="46503"/>
    <lineage>
        <taxon>Bacteria</taxon>
        <taxon>Pseudomonadati</taxon>
        <taxon>Bacteroidota</taxon>
        <taxon>Bacteroidia</taxon>
        <taxon>Bacteroidales</taxon>
        <taxon>Tannerellaceae</taxon>
        <taxon>Parabacteroides</taxon>
    </lineage>
</organism>
<protein>
    <submittedName>
        <fullName evidence="1">Uncharacterized protein</fullName>
    </submittedName>
</protein>
<dbReference type="EMBL" id="CACRUV010000018">
    <property type="protein sequence ID" value="VYU13302.1"/>
    <property type="molecule type" value="Genomic_DNA"/>
</dbReference>